<dbReference type="SUPFAM" id="SSF55653">
    <property type="entry name" value="Ribosomal protein L9 C-domain"/>
    <property type="match status" value="1"/>
</dbReference>
<dbReference type="GO" id="GO:1990904">
    <property type="term" value="C:ribonucleoprotein complex"/>
    <property type="evidence" value="ECO:0007669"/>
    <property type="project" value="UniProtKB-KW"/>
</dbReference>
<dbReference type="GO" id="GO:0019843">
    <property type="term" value="F:rRNA binding"/>
    <property type="evidence" value="ECO:0007669"/>
    <property type="project" value="UniProtKB-UniRule"/>
</dbReference>
<protein>
    <recommendedName>
        <fullName evidence="6 7">Large ribosomal subunit protein bL9</fullName>
    </recommendedName>
</protein>
<evidence type="ECO:0000256" key="4">
    <source>
        <dbReference type="ARBA" id="ARBA00022980"/>
    </source>
</evidence>
<dbReference type="Pfam" id="PF03948">
    <property type="entry name" value="Ribosomal_L9_C"/>
    <property type="match status" value="1"/>
</dbReference>
<dbReference type="SUPFAM" id="SSF55658">
    <property type="entry name" value="L9 N-domain-like"/>
    <property type="match status" value="1"/>
</dbReference>
<evidence type="ECO:0000259" key="8">
    <source>
        <dbReference type="PROSITE" id="PS00651"/>
    </source>
</evidence>
<dbReference type="InterPro" id="IPR020070">
    <property type="entry name" value="Ribosomal_bL9_N"/>
</dbReference>
<accession>A0A1H9ND60</accession>
<dbReference type="PANTHER" id="PTHR21368">
    <property type="entry name" value="50S RIBOSOMAL PROTEIN L9"/>
    <property type="match status" value="1"/>
</dbReference>
<dbReference type="Pfam" id="PF01281">
    <property type="entry name" value="Ribosomal_L9_N"/>
    <property type="match status" value="1"/>
</dbReference>
<feature type="domain" description="Ribosomal protein L9" evidence="8">
    <location>
        <begin position="13"/>
        <end position="40"/>
    </location>
</feature>
<dbReference type="InterPro" id="IPR020069">
    <property type="entry name" value="Ribosomal_bL9_C"/>
</dbReference>
<dbReference type="RefSeq" id="WP_089747499.1">
    <property type="nucleotide sequence ID" value="NZ_FOGF01000037.1"/>
</dbReference>
<evidence type="ECO:0000313" key="10">
    <source>
        <dbReference type="Proteomes" id="UP000198556"/>
    </source>
</evidence>
<evidence type="ECO:0000256" key="1">
    <source>
        <dbReference type="ARBA" id="ARBA00010605"/>
    </source>
</evidence>
<keyword evidence="3 7" id="KW-0694">RNA-binding</keyword>
<keyword evidence="10" id="KW-1185">Reference proteome</keyword>
<dbReference type="AlphaFoldDB" id="A0A1H9ND60"/>
<evidence type="ECO:0000256" key="7">
    <source>
        <dbReference type="HAMAP-Rule" id="MF_00503"/>
    </source>
</evidence>
<gene>
    <name evidence="7" type="primary">rplI</name>
    <name evidence="9" type="ORF">SAMN05421767_13724</name>
</gene>
<keyword evidence="4 7" id="KW-0689">Ribosomal protein</keyword>
<comment type="function">
    <text evidence="7">Binds to the 23S rRNA.</text>
</comment>
<sequence length="150" mass="16611">MKVIFLKDVKGKGKKGEMKNVADGYAQNFLIKNGYAKEATNSNVAMLEGQKKAQKKHDAEVLAEAKKLKEFLEQEDTVVTIATKAGEDGRIFGSIPAKQIAAEFEKKFNVKLDRRKFDLPAPIKAIGFTRVPVKLHHDVTAILTVETVAK</sequence>
<dbReference type="NCBIfam" id="TIGR00158">
    <property type="entry name" value="L9"/>
    <property type="match status" value="1"/>
</dbReference>
<dbReference type="Proteomes" id="UP000198556">
    <property type="component" value="Unassembled WGS sequence"/>
</dbReference>
<dbReference type="PROSITE" id="PS00651">
    <property type="entry name" value="RIBOSOMAL_L9"/>
    <property type="match status" value="1"/>
</dbReference>
<dbReference type="GO" id="GO:0006412">
    <property type="term" value="P:translation"/>
    <property type="evidence" value="ECO:0007669"/>
    <property type="project" value="UniProtKB-UniRule"/>
</dbReference>
<dbReference type="InterPro" id="IPR009027">
    <property type="entry name" value="Ribosomal_bL9/RNase_H1_N"/>
</dbReference>
<dbReference type="OrthoDB" id="9788336at2"/>
<evidence type="ECO:0000256" key="3">
    <source>
        <dbReference type="ARBA" id="ARBA00022884"/>
    </source>
</evidence>
<dbReference type="STRING" id="137733.SAMN05421767_13724"/>
<dbReference type="HAMAP" id="MF_00503">
    <property type="entry name" value="Ribosomal_bL9"/>
    <property type="match status" value="1"/>
</dbReference>
<evidence type="ECO:0000313" key="9">
    <source>
        <dbReference type="EMBL" id="SER33589.1"/>
    </source>
</evidence>
<comment type="similarity">
    <text evidence="1 7">Belongs to the bacterial ribosomal protein bL9 family.</text>
</comment>
<evidence type="ECO:0000256" key="6">
    <source>
        <dbReference type="ARBA" id="ARBA00035292"/>
    </source>
</evidence>
<dbReference type="FunFam" id="3.40.5.10:FF:000002">
    <property type="entry name" value="50S ribosomal protein L9"/>
    <property type="match status" value="1"/>
</dbReference>
<proteinExistence type="inferred from homology"/>
<name>A0A1H9ND60_9LACT</name>
<keyword evidence="5 7" id="KW-0687">Ribonucleoprotein</keyword>
<dbReference type="InterPro" id="IPR020594">
    <property type="entry name" value="Ribosomal_bL9_bac/chp"/>
</dbReference>
<evidence type="ECO:0000256" key="2">
    <source>
        <dbReference type="ARBA" id="ARBA00022730"/>
    </source>
</evidence>
<keyword evidence="2 7" id="KW-0699">rRNA-binding</keyword>
<dbReference type="Gene3D" id="3.10.430.100">
    <property type="entry name" value="Ribosomal protein L9, C-terminal domain"/>
    <property type="match status" value="1"/>
</dbReference>
<dbReference type="InterPro" id="IPR036935">
    <property type="entry name" value="Ribosomal_bL9_N_sf"/>
</dbReference>
<dbReference type="GO" id="GO:0005840">
    <property type="term" value="C:ribosome"/>
    <property type="evidence" value="ECO:0007669"/>
    <property type="project" value="UniProtKB-KW"/>
</dbReference>
<reference evidence="9 10" key="1">
    <citation type="submission" date="2016-10" db="EMBL/GenBank/DDBJ databases">
        <authorList>
            <person name="de Groot N.N."/>
        </authorList>
    </citation>
    <scope>NUCLEOTIDE SEQUENCE [LARGE SCALE GENOMIC DNA]</scope>
    <source>
        <strain evidence="9 10">DSM 15827</strain>
    </source>
</reference>
<dbReference type="InterPro" id="IPR000244">
    <property type="entry name" value="Ribosomal_bL9"/>
</dbReference>
<dbReference type="GO" id="GO:0003735">
    <property type="term" value="F:structural constituent of ribosome"/>
    <property type="evidence" value="ECO:0007669"/>
    <property type="project" value="InterPro"/>
</dbReference>
<evidence type="ECO:0000256" key="5">
    <source>
        <dbReference type="ARBA" id="ARBA00023274"/>
    </source>
</evidence>
<dbReference type="InterPro" id="IPR036791">
    <property type="entry name" value="Ribosomal_bL9_C_sf"/>
</dbReference>
<organism evidence="9 10">
    <name type="scientific">Granulicatella balaenopterae</name>
    <dbReference type="NCBI Taxonomy" id="137733"/>
    <lineage>
        <taxon>Bacteria</taxon>
        <taxon>Bacillati</taxon>
        <taxon>Bacillota</taxon>
        <taxon>Bacilli</taxon>
        <taxon>Lactobacillales</taxon>
        <taxon>Carnobacteriaceae</taxon>
        <taxon>Granulicatella</taxon>
    </lineage>
</organism>
<dbReference type="Gene3D" id="3.40.5.10">
    <property type="entry name" value="Ribosomal protein L9, N-terminal domain"/>
    <property type="match status" value="1"/>
</dbReference>
<dbReference type="EMBL" id="FOGF01000037">
    <property type="protein sequence ID" value="SER33589.1"/>
    <property type="molecule type" value="Genomic_DNA"/>
</dbReference>